<dbReference type="EMBL" id="JANPWB010000006">
    <property type="protein sequence ID" value="KAJ1177547.1"/>
    <property type="molecule type" value="Genomic_DNA"/>
</dbReference>
<feature type="compositionally biased region" description="Acidic residues" evidence="1">
    <location>
        <begin position="46"/>
        <end position="55"/>
    </location>
</feature>
<evidence type="ECO:0000313" key="2">
    <source>
        <dbReference type="EMBL" id="KAJ1177547.1"/>
    </source>
</evidence>
<accession>A0AAV7TLR2</accession>
<evidence type="ECO:0000313" key="3">
    <source>
        <dbReference type="Proteomes" id="UP001066276"/>
    </source>
</evidence>
<keyword evidence="3" id="KW-1185">Reference proteome</keyword>
<sequence>MAHLRKLCKERELTLRKGPAKVGYQIPLRAGEEVCLLQATIHDQEDHNEDNENEEDKERENSVLLAPGTVEEEDLLIGMRSPALADAINCALSASLTP</sequence>
<dbReference type="Proteomes" id="UP001066276">
    <property type="component" value="Chromosome 3_2"/>
</dbReference>
<evidence type="ECO:0000256" key="1">
    <source>
        <dbReference type="SAM" id="MobiDB-lite"/>
    </source>
</evidence>
<proteinExistence type="predicted"/>
<organism evidence="2 3">
    <name type="scientific">Pleurodeles waltl</name>
    <name type="common">Iberian ribbed newt</name>
    <dbReference type="NCBI Taxonomy" id="8319"/>
    <lineage>
        <taxon>Eukaryota</taxon>
        <taxon>Metazoa</taxon>
        <taxon>Chordata</taxon>
        <taxon>Craniata</taxon>
        <taxon>Vertebrata</taxon>
        <taxon>Euteleostomi</taxon>
        <taxon>Amphibia</taxon>
        <taxon>Batrachia</taxon>
        <taxon>Caudata</taxon>
        <taxon>Salamandroidea</taxon>
        <taxon>Salamandridae</taxon>
        <taxon>Pleurodelinae</taxon>
        <taxon>Pleurodeles</taxon>
    </lineage>
</organism>
<feature type="region of interest" description="Disordered" evidence="1">
    <location>
        <begin position="41"/>
        <end position="63"/>
    </location>
</feature>
<gene>
    <name evidence="2" type="ORF">NDU88_002802</name>
</gene>
<protein>
    <submittedName>
        <fullName evidence="2">Uncharacterized protein</fullName>
    </submittedName>
</protein>
<comment type="caution">
    <text evidence="2">The sequence shown here is derived from an EMBL/GenBank/DDBJ whole genome shotgun (WGS) entry which is preliminary data.</text>
</comment>
<reference evidence="2" key="1">
    <citation type="journal article" date="2022" name="bioRxiv">
        <title>Sequencing and chromosome-scale assembly of the giantPleurodeles waltlgenome.</title>
        <authorList>
            <person name="Brown T."/>
            <person name="Elewa A."/>
            <person name="Iarovenko S."/>
            <person name="Subramanian E."/>
            <person name="Araus A.J."/>
            <person name="Petzold A."/>
            <person name="Susuki M."/>
            <person name="Suzuki K.-i.T."/>
            <person name="Hayashi T."/>
            <person name="Toyoda A."/>
            <person name="Oliveira C."/>
            <person name="Osipova E."/>
            <person name="Leigh N.D."/>
            <person name="Simon A."/>
            <person name="Yun M.H."/>
        </authorList>
    </citation>
    <scope>NUCLEOTIDE SEQUENCE</scope>
    <source>
        <strain evidence="2">20211129_DDA</strain>
        <tissue evidence="2">Liver</tissue>
    </source>
</reference>
<dbReference type="AlphaFoldDB" id="A0AAV7TLR2"/>
<name>A0AAV7TLR2_PLEWA</name>